<dbReference type="AlphaFoldDB" id="A0A423SZR7"/>
<protein>
    <submittedName>
        <fullName evidence="2">Uncharacterized protein</fullName>
    </submittedName>
</protein>
<keyword evidence="1" id="KW-0732">Signal</keyword>
<evidence type="ECO:0000313" key="2">
    <source>
        <dbReference type="EMBL" id="ROT69724.1"/>
    </source>
</evidence>
<accession>A0A423SZR7</accession>
<evidence type="ECO:0000313" key="3">
    <source>
        <dbReference type="Proteomes" id="UP000283509"/>
    </source>
</evidence>
<dbReference type="Proteomes" id="UP000283509">
    <property type="component" value="Unassembled WGS sequence"/>
</dbReference>
<reference evidence="2 3" key="1">
    <citation type="submission" date="2018-04" db="EMBL/GenBank/DDBJ databases">
        <authorList>
            <person name="Zhang X."/>
            <person name="Yuan J."/>
            <person name="Li F."/>
            <person name="Xiang J."/>
        </authorList>
    </citation>
    <scope>NUCLEOTIDE SEQUENCE [LARGE SCALE GENOMIC DNA]</scope>
    <source>
        <tissue evidence="2">Muscle</tissue>
    </source>
</reference>
<feature type="signal peptide" evidence="1">
    <location>
        <begin position="1"/>
        <end position="26"/>
    </location>
</feature>
<name>A0A423SZR7_PENVA</name>
<sequence length="177" mass="19348">MHIRQFPSTTSSVLLLILVFADGLLGYDENVCVPPTDTCGPIAPSPPKSYVTHLEEVDQLSKTTSYVNEFYDPHSQVMAVLRTTRGMSDHAIFFYETDTAVIIQYREGAVDGRPHFDCLVAEIEDAGALAGRVRQQRHLRLHAVALGGSLSSAGTTSTASWTTTLYDRSRATDGTRA</sequence>
<feature type="chain" id="PRO_5019482653" evidence="1">
    <location>
        <begin position="27"/>
        <end position="177"/>
    </location>
</feature>
<comment type="caution">
    <text evidence="2">The sequence shown here is derived from an EMBL/GenBank/DDBJ whole genome shotgun (WGS) entry which is preliminary data.</text>
</comment>
<evidence type="ECO:0000256" key="1">
    <source>
        <dbReference type="SAM" id="SignalP"/>
    </source>
</evidence>
<dbReference type="EMBL" id="QCYY01002524">
    <property type="protein sequence ID" value="ROT69724.1"/>
    <property type="molecule type" value="Genomic_DNA"/>
</dbReference>
<organism evidence="2 3">
    <name type="scientific">Penaeus vannamei</name>
    <name type="common">Whiteleg shrimp</name>
    <name type="synonym">Litopenaeus vannamei</name>
    <dbReference type="NCBI Taxonomy" id="6689"/>
    <lineage>
        <taxon>Eukaryota</taxon>
        <taxon>Metazoa</taxon>
        <taxon>Ecdysozoa</taxon>
        <taxon>Arthropoda</taxon>
        <taxon>Crustacea</taxon>
        <taxon>Multicrustacea</taxon>
        <taxon>Malacostraca</taxon>
        <taxon>Eumalacostraca</taxon>
        <taxon>Eucarida</taxon>
        <taxon>Decapoda</taxon>
        <taxon>Dendrobranchiata</taxon>
        <taxon>Penaeoidea</taxon>
        <taxon>Penaeidae</taxon>
        <taxon>Penaeus</taxon>
    </lineage>
</organism>
<keyword evidence="3" id="KW-1185">Reference proteome</keyword>
<proteinExistence type="predicted"/>
<reference evidence="2 3" key="2">
    <citation type="submission" date="2019-01" db="EMBL/GenBank/DDBJ databases">
        <title>The decoding of complex shrimp genome reveals the adaptation for benthos swimmer, frequently molting mechanism and breeding impact on genome.</title>
        <authorList>
            <person name="Sun Y."/>
            <person name="Gao Y."/>
            <person name="Yu Y."/>
        </authorList>
    </citation>
    <scope>NUCLEOTIDE SEQUENCE [LARGE SCALE GENOMIC DNA]</scope>
    <source>
        <tissue evidence="2">Muscle</tissue>
    </source>
</reference>
<gene>
    <name evidence="2" type="ORF">C7M84_012046</name>
</gene>